<dbReference type="Proteomes" id="UP000259026">
    <property type="component" value="Segment"/>
</dbReference>
<protein>
    <submittedName>
        <fullName evidence="1">Uncharacterized protein</fullName>
    </submittedName>
</protein>
<reference evidence="2" key="1">
    <citation type="submission" date="2018-07" db="EMBL/GenBank/DDBJ databases">
        <title>Giant CbK-like Caulobacter bacteriophages have genetically divergent genomes.</title>
        <authorList>
            <person name="Wilson K.M."/>
            <person name="Ely B."/>
        </authorList>
    </citation>
    <scope>NUCLEOTIDE SEQUENCE [LARGE SCALE GENOMIC DNA]</scope>
</reference>
<sequence length="56" mass="6008">MVWNLASAPEEGCCDLIPGIQSDILSLQEAVANLQDPDVSYLADPGNFVPAFMNNL</sequence>
<name>A0A385ECZ9_9CAUD</name>
<dbReference type="EMBL" id="MH588545">
    <property type="protein sequence ID" value="AXQ68579.1"/>
    <property type="molecule type" value="Genomic_DNA"/>
</dbReference>
<organism evidence="1 2">
    <name type="scientific">Caulobacter phage CcrPW</name>
    <dbReference type="NCBI Taxonomy" id="2283271"/>
    <lineage>
        <taxon>Viruses</taxon>
        <taxon>Duplodnaviria</taxon>
        <taxon>Heunggongvirae</taxon>
        <taxon>Uroviricota</taxon>
        <taxon>Caudoviricetes</taxon>
        <taxon>Jeanschmidtviridae</taxon>
        <taxon>Colossusvirus</taxon>
        <taxon>Colossusvirus PW</taxon>
    </lineage>
</organism>
<gene>
    <name evidence="1" type="ORF">CcrPW_gp040</name>
</gene>
<proteinExistence type="predicted"/>
<evidence type="ECO:0000313" key="1">
    <source>
        <dbReference type="EMBL" id="AXQ68579.1"/>
    </source>
</evidence>
<reference evidence="1 2" key="2">
    <citation type="submission" date="2018-09" db="EMBL/GenBank/DDBJ databases">
        <title>Giant CbK-like Caulobacter bacteriophages have genetically divergent genomes.</title>
        <authorList>
            <person name="Wilson K."/>
            <person name="Ely B."/>
        </authorList>
    </citation>
    <scope>NUCLEOTIDE SEQUENCE [LARGE SCALE GENOMIC DNA]</scope>
</reference>
<evidence type="ECO:0000313" key="2">
    <source>
        <dbReference type="Proteomes" id="UP000259026"/>
    </source>
</evidence>
<keyword evidence="2" id="KW-1185">Reference proteome</keyword>
<accession>A0A385ECZ9</accession>